<evidence type="ECO:0000313" key="4">
    <source>
        <dbReference type="Proteomes" id="UP000018143"/>
    </source>
</evidence>
<keyword evidence="2 3" id="KW-0808">Transferase</keyword>
<dbReference type="GO" id="GO:0016020">
    <property type="term" value="C:membrane"/>
    <property type="evidence" value="ECO:0007669"/>
    <property type="project" value="InterPro"/>
</dbReference>
<comment type="caution">
    <text evidence="3">The sequence shown here is derived from an EMBL/GenBank/DDBJ whole genome shotgun (WGS) entry which is preliminary data.</text>
</comment>
<protein>
    <submittedName>
        <fullName evidence="3">Alpha-1,2-fucosyltransferase</fullName>
    </submittedName>
</protein>
<dbReference type="EMBL" id="BASD01000004">
    <property type="protein sequence ID" value="GAD18269.1"/>
    <property type="molecule type" value="Genomic_DNA"/>
</dbReference>
<proteinExistence type="predicted"/>
<evidence type="ECO:0000256" key="2">
    <source>
        <dbReference type="ARBA" id="ARBA00022679"/>
    </source>
</evidence>
<dbReference type="Proteomes" id="UP000018143">
    <property type="component" value="Unassembled WGS sequence"/>
</dbReference>
<dbReference type="Gene3D" id="3.40.50.11350">
    <property type="match status" value="1"/>
</dbReference>
<dbReference type="PANTHER" id="PTHR11927">
    <property type="entry name" value="GALACTOSIDE 2-L-FUCOSYLTRANSFERASE"/>
    <property type="match status" value="1"/>
</dbReference>
<sequence>MLQDFTLKSPLQGNNATLKAHITSTLDSAFLHIRRGDYLSNNNWYFVKLGSAYYNSAIRLLKSKIPKPHIFVFSDDKQWCKNHFLSYLDNEVKDNVSFEFIQGNTQADATKEMELMRSCQNAIIANSTFSWWASYLIQNPNKIIICPSRFFYDKSVDEFYINGFAMPEYYKIDPIWGGIES</sequence>
<dbReference type="InterPro" id="IPR002516">
    <property type="entry name" value="Glyco_trans_11"/>
</dbReference>
<dbReference type="eggNOG" id="ENOG502ZC3Y">
    <property type="taxonomic scope" value="Bacteria"/>
</dbReference>
<dbReference type="PANTHER" id="PTHR11927:SF9">
    <property type="entry name" value="L-FUCOSYLTRANSFERASE"/>
    <property type="match status" value="1"/>
</dbReference>
<dbReference type="GO" id="GO:0005975">
    <property type="term" value="P:carbohydrate metabolic process"/>
    <property type="evidence" value="ECO:0007669"/>
    <property type="project" value="InterPro"/>
</dbReference>
<reference evidence="3 4" key="1">
    <citation type="journal article" date="2013" name="Genome Announc.">
        <title>Draft Genome Sequence of Helicobacter fennelliae Strain MRY12-0050, Isolated from a Bacteremia Patient.</title>
        <authorList>
            <person name="Rimbara E."/>
            <person name="Matsui M."/>
            <person name="Mori S."/>
            <person name="Suzuki S."/>
            <person name="Suzuki M."/>
            <person name="Kim H."/>
            <person name="Sekizuka T."/>
            <person name="Kuroda M."/>
            <person name="Shibayama K."/>
        </authorList>
    </citation>
    <scope>NUCLEOTIDE SEQUENCE [LARGE SCALE GENOMIC DNA]</scope>
    <source>
        <strain evidence="3 4">MRY12-0050</strain>
    </source>
</reference>
<dbReference type="STRING" id="1325130.HFN_1867"/>
<dbReference type="Pfam" id="PF01531">
    <property type="entry name" value="Glyco_transf_11"/>
    <property type="match status" value="1"/>
</dbReference>
<dbReference type="GO" id="GO:0008107">
    <property type="term" value="F:galactoside 2-alpha-L-fucosyltransferase activity"/>
    <property type="evidence" value="ECO:0007669"/>
    <property type="project" value="InterPro"/>
</dbReference>
<keyword evidence="4" id="KW-1185">Reference proteome</keyword>
<gene>
    <name evidence="3" type="ORF">HFN_1867</name>
</gene>
<keyword evidence="1 3" id="KW-0328">Glycosyltransferase</keyword>
<name>T1CNA2_9HELI</name>
<accession>T1CNA2</accession>
<evidence type="ECO:0000256" key="1">
    <source>
        <dbReference type="ARBA" id="ARBA00022676"/>
    </source>
</evidence>
<dbReference type="AlphaFoldDB" id="T1CNA2"/>
<evidence type="ECO:0000313" key="3">
    <source>
        <dbReference type="EMBL" id="GAD18269.1"/>
    </source>
</evidence>
<dbReference type="CDD" id="cd11301">
    <property type="entry name" value="Fut1_Fut2_like"/>
    <property type="match status" value="1"/>
</dbReference>
<organism evidence="3 4">
    <name type="scientific">Helicobacter fennelliae MRY12-0050</name>
    <dbReference type="NCBI Taxonomy" id="1325130"/>
    <lineage>
        <taxon>Bacteria</taxon>
        <taxon>Pseudomonadati</taxon>
        <taxon>Campylobacterota</taxon>
        <taxon>Epsilonproteobacteria</taxon>
        <taxon>Campylobacterales</taxon>
        <taxon>Helicobacteraceae</taxon>
        <taxon>Helicobacter</taxon>
    </lineage>
</organism>